<dbReference type="InterPro" id="IPR009695">
    <property type="entry name" value="Diacylglyc_glucosyltr_N"/>
</dbReference>
<feature type="domain" description="Diacylglycerol glucosyltransferase N-terminal" evidence="6">
    <location>
        <begin position="16"/>
        <end position="184"/>
    </location>
</feature>
<dbReference type="RefSeq" id="WP_211423505.1">
    <property type="nucleotide sequence ID" value="NZ_CP072643.1"/>
</dbReference>
<reference evidence="7 8" key="1">
    <citation type="submission" date="2021-03" db="EMBL/GenBank/DDBJ databases">
        <title>Genomic and phenotypic characterization of Chloracidobacterium isolates provides evidence for multiple species.</title>
        <authorList>
            <person name="Saini M.K."/>
            <person name="Costas A.M.G."/>
            <person name="Tank M."/>
            <person name="Bryant D.A."/>
        </authorList>
    </citation>
    <scope>NUCLEOTIDE SEQUENCE [LARGE SCALE GENOMIC DNA]</scope>
    <source>
        <strain evidence="7 8">N</strain>
    </source>
</reference>
<evidence type="ECO:0000313" key="7">
    <source>
        <dbReference type="EMBL" id="QUV95271.1"/>
    </source>
</evidence>
<evidence type="ECO:0000256" key="2">
    <source>
        <dbReference type="ARBA" id="ARBA00006962"/>
    </source>
</evidence>
<evidence type="ECO:0000256" key="4">
    <source>
        <dbReference type="ARBA" id="ARBA00022679"/>
    </source>
</evidence>
<dbReference type="PANTHER" id="PTHR43025">
    <property type="entry name" value="MONOGALACTOSYLDIACYLGLYCEROL SYNTHASE"/>
    <property type="match status" value="1"/>
</dbReference>
<dbReference type="Pfam" id="PF04101">
    <property type="entry name" value="Glyco_tran_28_C"/>
    <property type="match status" value="1"/>
</dbReference>
<evidence type="ECO:0008006" key="9">
    <source>
        <dbReference type="Google" id="ProtNLM"/>
    </source>
</evidence>
<name>A0ABX8B6U9_9BACT</name>
<evidence type="ECO:0000256" key="3">
    <source>
        <dbReference type="ARBA" id="ARBA00022676"/>
    </source>
</evidence>
<dbReference type="SUPFAM" id="SSF53756">
    <property type="entry name" value="UDP-Glycosyltransferase/glycogen phosphorylase"/>
    <property type="match status" value="1"/>
</dbReference>
<dbReference type="Proteomes" id="UP000677668">
    <property type="component" value="Chromosome 2"/>
</dbReference>
<evidence type="ECO:0000259" key="6">
    <source>
        <dbReference type="Pfam" id="PF06925"/>
    </source>
</evidence>
<keyword evidence="4" id="KW-0808">Transferase</keyword>
<evidence type="ECO:0000256" key="1">
    <source>
        <dbReference type="ARBA" id="ARBA00004370"/>
    </source>
</evidence>
<feature type="domain" description="Glycosyl transferase family 28 C-terminal" evidence="5">
    <location>
        <begin position="234"/>
        <end position="370"/>
    </location>
</feature>
<protein>
    <recommendedName>
        <fullName evidence="9">Monogalactosyldiacylglycerol synthase</fullName>
    </recommendedName>
</protein>
<comment type="similarity">
    <text evidence="2">Belongs to the glycosyltransferase 28 family.</text>
</comment>
<dbReference type="EMBL" id="CP072643">
    <property type="protein sequence ID" value="QUV95271.1"/>
    <property type="molecule type" value="Genomic_DNA"/>
</dbReference>
<sequence length="382" mass="42606">MEKKVLILTSDTGGGHTSAARALEAGLTKVAEGVNFLVHTAHALEECSAVTRAAGNVYNFLLRSHQKYVKYYHRFINRYHPEQWVLIERYAKPYLERLFDKHCPNLIVSVHPMLQYPIARILHDLNLRGKIPFVTVVTDPCGNSWRAWSDAYVDLYIVAHERAKAELLEYGVEEHRIRVIGMPIHPKFQEVNNLDPGMLRKELGLDPEKFTVFVNAGWIGGGNIPRIYRSLVAADLDLQVVFLTGKNARLADEARTLARQARFPVKVLGFSNHMERLMRASDVMVSKLGGLTTFEALATRLPIIADAVTPPMPQEAGTGVLLEEHNAGLMLRRAEDIVPTLRQLLDTPSRLKAMREAAAALGVPDATQRIVNELSALVPASS</sequence>
<keyword evidence="8" id="KW-1185">Reference proteome</keyword>
<evidence type="ECO:0000313" key="8">
    <source>
        <dbReference type="Proteomes" id="UP000677668"/>
    </source>
</evidence>
<evidence type="ECO:0000259" key="5">
    <source>
        <dbReference type="Pfam" id="PF04101"/>
    </source>
</evidence>
<dbReference type="Gene3D" id="3.40.50.2000">
    <property type="entry name" value="Glycogen Phosphorylase B"/>
    <property type="match status" value="1"/>
</dbReference>
<dbReference type="PANTHER" id="PTHR43025:SF3">
    <property type="entry name" value="MONOGALACTOSYLDIACYLGLYCEROL SYNTHASE 1, CHLOROPLASTIC"/>
    <property type="match status" value="1"/>
</dbReference>
<keyword evidence="3" id="KW-0328">Glycosyltransferase</keyword>
<organism evidence="7 8">
    <name type="scientific">Chloracidobacterium sp. N</name>
    <dbReference type="NCBI Taxonomy" id="2821540"/>
    <lineage>
        <taxon>Bacteria</taxon>
        <taxon>Pseudomonadati</taxon>
        <taxon>Acidobacteriota</taxon>
        <taxon>Terriglobia</taxon>
        <taxon>Terriglobales</taxon>
        <taxon>Acidobacteriaceae</taxon>
        <taxon>Chloracidobacterium</taxon>
        <taxon>Chloracidobacterium aggregatum</taxon>
    </lineage>
</organism>
<accession>A0ABX8B6U9</accession>
<dbReference type="InterPro" id="IPR007235">
    <property type="entry name" value="Glyco_trans_28_C"/>
</dbReference>
<dbReference type="Pfam" id="PF06925">
    <property type="entry name" value="MGDG_synth"/>
    <property type="match status" value="1"/>
</dbReference>
<comment type="subcellular location">
    <subcellularLocation>
        <location evidence="1">Membrane</location>
    </subcellularLocation>
</comment>
<gene>
    <name evidence="7" type="ORF">J8C05_14750</name>
</gene>
<proteinExistence type="inferred from homology"/>
<dbReference type="InterPro" id="IPR050519">
    <property type="entry name" value="Glycosyltransf_28_UgtP"/>
</dbReference>